<organism evidence="9 10">
    <name type="scientific">Streptomyces iakyrus</name>
    <dbReference type="NCBI Taxonomy" id="68219"/>
    <lineage>
        <taxon>Bacteria</taxon>
        <taxon>Bacillati</taxon>
        <taxon>Actinomycetota</taxon>
        <taxon>Actinomycetes</taxon>
        <taxon>Kitasatosporales</taxon>
        <taxon>Streptomycetaceae</taxon>
        <taxon>Streptomyces</taxon>
    </lineage>
</organism>
<dbReference type="EMBL" id="JBIVGG010000005">
    <property type="protein sequence ID" value="MFJ4079684.1"/>
    <property type="molecule type" value="Genomic_DNA"/>
</dbReference>
<protein>
    <submittedName>
        <fullName evidence="9">Phosphatase PAP2 family protein</fullName>
    </submittedName>
</protein>
<comment type="subcellular location">
    <subcellularLocation>
        <location evidence="1">Membrane</location>
        <topology evidence="1">Multi-pass membrane protein</topology>
    </subcellularLocation>
</comment>
<feature type="transmembrane region" description="Helical" evidence="6">
    <location>
        <begin position="373"/>
        <end position="391"/>
    </location>
</feature>
<feature type="transmembrane region" description="Helical" evidence="6">
    <location>
        <begin position="101"/>
        <end position="119"/>
    </location>
</feature>
<comment type="caution">
    <text evidence="9">The sequence shown here is derived from an EMBL/GenBank/DDBJ whole genome shotgun (WGS) entry which is preliminary data.</text>
</comment>
<feature type="domain" description="Inositolphosphotransferase Aur1/Ipt1" evidence="7">
    <location>
        <begin position="188"/>
        <end position="357"/>
    </location>
</feature>
<sequence length="472" mass="50631">MSSWGAERRRRVLLWGAAGVVTLGFLVALEIAARRYGEPGPITNQVKGLVLAPKPGPLYGGLGLMMVVLTWRQRFIAAGAALGIDAVLLPVRWAADADMTGGHVFGTGALWVMLGTAVIAVTRRTGPDRVLLLKGVGLGLLLVAARKVGDTWLFITAKTRPTVLDQYVATADHALGNPSWLAGRIVEATDPYSSHLLQLVYGQLAVAAVVVAFYQLRNVTVERRFPSHHLVRTFLVIGLLGPAFYMIFPVVGPVFAYGPGASGTGGVEWAAANLWPHTPLPVTTPHPMTYDGITPRNCMPSLHTAWAVAIFVHTRRAPRALRFAGTFWLVVTLAATLGFGYHYGVDLIAGVVFALTIEAALRSLDRGWDRPGILLVAYGTAVFTALLVSYRYLPTEMAERPQVSGPLLVLAMTSVIYGYVRTTPRPGPHLPAPRTPVTEAARDDAMTAAHEDTAPAPAEDTAPAPVRSPEPR</sequence>
<evidence type="ECO:0000313" key="9">
    <source>
        <dbReference type="EMBL" id="MFJ4079684.1"/>
    </source>
</evidence>
<keyword evidence="3 6" id="KW-1133">Transmembrane helix</keyword>
<feature type="transmembrane region" description="Helical" evidence="6">
    <location>
        <begin position="196"/>
        <end position="214"/>
    </location>
</feature>
<feature type="compositionally biased region" description="Basic and acidic residues" evidence="5">
    <location>
        <begin position="440"/>
        <end position="453"/>
    </location>
</feature>
<feature type="transmembrane region" description="Helical" evidence="6">
    <location>
        <begin position="320"/>
        <end position="337"/>
    </location>
</feature>
<keyword evidence="2 6" id="KW-0812">Transmembrane</keyword>
<feature type="region of interest" description="Disordered" evidence="5">
    <location>
        <begin position="426"/>
        <end position="472"/>
    </location>
</feature>
<feature type="transmembrane region" description="Helical" evidence="6">
    <location>
        <begin position="234"/>
        <end position="256"/>
    </location>
</feature>
<keyword evidence="10" id="KW-1185">Reference proteome</keyword>
<dbReference type="RefSeq" id="WP_359632697.1">
    <property type="nucleotide sequence ID" value="NZ_JBEYEN010000004.1"/>
</dbReference>
<dbReference type="InterPro" id="IPR045977">
    <property type="entry name" value="DUF5933"/>
</dbReference>
<feature type="transmembrane region" description="Helical" evidence="6">
    <location>
        <begin position="49"/>
        <end position="68"/>
    </location>
</feature>
<feature type="transmembrane region" description="Helical" evidence="6">
    <location>
        <begin position="293"/>
        <end position="313"/>
    </location>
</feature>
<evidence type="ECO:0000256" key="1">
    <source>
        <dbReference type="ARBA" id="ARBA00004141"/>
    </source>
</evidence>
<evidence type="ECO:0000256" key="3">
    <source>
        <dbReference type="ARBA" id="ARBA00022989"/>
    </source>
</evidence>
<dbReference type="InterPro" id="IPR052185">
    <property type="entry name" value="IPC_Synthase-Related"/>
</dbReference>
<evidence type="ECO:0000313" key="10">
    <source>
        <dbReference type="Proteomes" id="UP001617511"/>
    </source>
</evidence>
<feature type="transmembrane region" description="Helical" evidence="6">
    <location>
        <begin position="75"/>
        <end position="95"/>
    </location>
</feature>
<accession>A0ABW8FCB5</accession>
<gene>
    <name evidence="9" type="ORF">ACIP2Z_12065</name>
</gene>
<dbReference type="PANTHER" id="PTHR31310">
    <property type="match status" value="1"/>
</dbReference>
<feature type="transmembrane region" description="Helical" evidence="6">
    <location>
        <begin position="403"/>
        <end position="420"/>
    </location>
</feature>
<keyword evidence="4 6" id="KW-0472">Membrane</keyword>
<dbReference type="Pfam" id="PF19356">
    <property type="entry name" value="DUF5933"/>
    <property type="match status" value="1"/>
</dbReference>
<evidence type="ECO:0000259" key="8">
    <source>
        <dbReference type="Pfam" id="PF19356"/>
    </source>
</evidence>
<name>A0ABW8FCB5_9ACTN</name>
<feature type="transmembrane region" description="Helical" evidence="6">
    <location>
        <begin position="131"/>
        <end position="149"/>
    </location>
</feature>
<dbReference type="PANTHER" id="PTHR31310:SF7">
    <property type="entry name" value="PA-PHOSPHATASE RELATED-FAMILY PROTEIN DDB_G0268928"/>
    <property type="match status" value="1"/>
</dbReference>
<dbReference type="InterPro" id="IPR026841">
    <property type="entry name" value="Aur1/Ipt1"/>
</dbReference>
<evidence type="ECO:0000256" key="2">
    <source>
        <dbReference type="ARBA" id="ARBA00022692"/>
    </source>
</evidence>
<evidence type="ECO:0000256" key="6">
    <source>
        <dbReference type="SAM" id="Phobius"/>
    </source>
</evidence>
<feature type="transmembrane region" description="Helical" evidence="6">
    <location>
        <begin position="343"/>
        <end position="361"/>
    </location>
</feature>
<dbReference type="Proteomes" id="UP001617511">
    <property type="component" value="Unassembled WGS sequence"/>
</dbReference>
<reference evidence="9 10" key="1">
    <citation type="submission" date="2024-10" db="EMBL/GenBank/DDBJ databases">
        <title>The Natural Products Discovery Center: Release of the First 8490 Sequenced Strains for Exploring Actinobacteria Biosynthetic Diversity.</title>
        <authorList>
            <person name="Kalkreuter E."/>
            <person name="Kautsar S.A."/>
            <person name="Yang D."/>
            <person name="Bader C.D."/>
            <person name="Teijaro C.N."/>
            <person name="Fluegel L."/>
            <person name="Davis C.M."/>
            <person name="Simpson J.R."/>
            <person name="Lauterbach L."/>
            <person name="Steele A.D."/>
            <person name="Gui C."/>
            <person name="Meng S."/>
            <person name="Li G."/>
            <person name="Viehrig K."/>
            <person name="Ye F."/>
            <person name="Su P."/>
            <person name="Kiefer A.F."/>
            <person name="Nichols A."/>
            <person name="Cepeda A.J."/>
            <person name="Yan W."/>
            <person name="Fan B."/>
            <person name="Jiang Y."/>
            <person name="Adhikari A."/>
            <person name="Zheng C.-J."/>
            <person name="Schuster L."/>
            <person name="Cowan T.M."/>
            <person name="Smanski M.J."/>
            <person name="Chevrette M.G."/>
            <person name="De Carvalho L.P.S."/>
            <person name="Shen B."/>
        </authorList>
    </citation>
    <scope>NUCLEOTIDE SEQUENCE [LARGE SCALE GENOMIC DNA]</scope>
    <source>
        <strain evidence="9 10">NPDC089932</strain>
    </source>
</reference>
<feature type="compositionally biased region" description="Low complexity" evidence="5">
    <location>
        <begin position="454"/>
        <end position="465"/>
    </location>
</feature>
<evidence type="ECO:0000259" key="7">
    <source>
        <dbReference type="Pfam" id="PF14378"/>
    </source>
</evidence>
<proteinExistence type="predicted"/>
<dbReference type="Pfam" id="PF14378">
    <property type="entry name" value="PAP2_3"/>
    <property type="match status" value="1"/>
</dbReference>
<dbReference type="CDD" id="cd03386">
    <property type="entry name" value="PAP2_Aur1_like"/>
    <property type="match status" value="1"/>
</dbReference>
<feature type="transmembrane region" description="Helical" evidence="6">
    <location>
        <begin position="12"/>
        <end position="29"/>
    </location>
</feature>
<evidence type="ECO:0000256" key="5">
    <source>
        <dbReference type="SAM" id="MobiDB-lite"/>
    </source>
</evidence>
<feature type="domain" description="DUF5933" evidence="8">
    <location>
        <begin position="13"/>
        <end position="155"/>
    </location>
</feature>
<evidence type="ECO:0000256" key="4">
    <source>
        <dbReference type="ARBA" id="ARBA00023136"/>
    </source>
</evidence>